<gene>
    <name evidence="1" type="ORF">O9H85_21495</name>
</gene>
<evidence type="ECO:0000313" key="2">
    <source>
        <dbReference type="Proteomes" id="UP001527882"/>
    </source>
</evidence>
<keyword evidence="2" id="KW-1185">Reference proteome</keyword>
<protein>
    <submittedName>
        <fullName evidence="1">Uncharacterized protein</fullName>
    </submittedName>
</protein>
<reference evidence="1 2" key="1">
    <citation type="submission" date="2022-12" db="EMBL/GenBank/DDBJ databases">
        <title>Draft genome sequence of Paenibacillus sp. dW9.</title>
        <authorList>
            <person name="Choi E.-W."/>
            <person name="Kim D.-U."/>
        </authorList>
    </citation>
    <scope>NUCLEOTIDE SEQUENCE [LARGE SCALE GENOMIC DNA]</scope>
    <source>
        <strain evidence="2">dW9</strain>
    </source>
</reference>
<dbReference type="RefSeq" id="WP_269883476.1">
    <property type="nucleotide sequence ID" value="NZ_JAQAGZ010000014.1"/>
</dbReference>
<proteinExistence type="predicted"/>
<dbReference type="EMBL" id="JAQAGZ010000014">
    <property type="protein sequence ID" value="MCZ8514949.1"/>
    <property type="molecule type" value="Genomic_DNA"/>
</dbReference>
<name>A0ABT4QDM2_9BACL</name>
<organism evidence="1 2">
    <name type="scientific">Paenibacillus gyeongsangnamensis</name>
    <dbReference type="NCBI Taxonomy" id="3388067"/>
    <lineage>
        <taxon>Bacteria</taxon>
        <taxon>Bacillati</taxon>
        <taxon>Bacillota</taxon>
        <taxon>Bacilli</taxon>
        <taxon>Bacillales</taxon>
        <taxon>Paenibacillaceae</taxon>
        <taxon>Paenibacillus</taxon>
    </lineage>
</organism>
<comment type="caution">
    <text evidence="1">The sequence shown here is derived from an EMBL/GenBank/DDBJ whole genome shotgun (WGS) entry which is preliminary data.</text>
</comment>
<sequence length="55" mass="6565">MAHLLYLFYACYKQRHTAMRIHKRLMTECIGYDASYPLVQRYVELAGVPVPRRYA</sequence>
<evidence type="ECO:0000313" key="1">
    <source>
        <dbReference type="EMBL" id="MCZ8514949.1"/>
    </source>
</evidence>
<dbReference type="Proteomes" id="UP001527882">
    <property type="component" value="Unassembled WGS sequence"/>
</dbReference>
<accession>A0ABT4QDM2</accession>